<reference evidence="1 2" key="1">
    <citation type="journal article" date="2021" name="Commun. Biol.">
        <title>The genome of Shorea leprosula (Dipterocarpaceae) highlights the ecological relevance of drought in aseasonal tropical rainforests.</title>
        <authorList>
            <person name="Ng K.K.S."/>
            <person name="Kobayashi M.J."/>
            <person name="Fawcett J.A."/>
            <person name="Hatakeyama M."/>
            <person name="Paape T."/>
            <person name="Ng C.H."/>
            <person name="Ang C.C."/>
            <person name="Tnah L.H."/>
            <person name="Lee C.T."/>
            <person name="Nishiyama T."/>
            <person name="Sese J."/>
            <person name="O'Brien M.J."/>
            <person name="Copetti D."/>
            <person name="Mohd Noor M.I."/>
            <person name="Ong R.C."/>
            <person name="Putra M."/>
            <person name="Sireger I.Z."/>
            <person name="Indrioko S."/>
            <person name="Kosugi Y."/>
            <person name="Izuno A."/>
            <person name="Isagi Y."/>
            <person name="Lee S.L."/>
            <person name="Shimizu K.K."/>
        </authorList>
    </citation>
    <scope>NUCLEOTIDE SEQUENCE [LARGE SCALE GENOMIC DNA]</scope>
    <source>
        <strain evidence="1">214</strain>
    </source>
</reference>
<evidence type="ECO:0000313" key="2">
    <source>
        <dbReference type="Proteomes" id="UP001054252"/>
    </source>
</evidence>
<comment type="caution">
    <text evidence="1">The sequence shown here is derived from an EMBL/GenBank/DDBJ whole genome shotgun (WGS) entry which is preliminary data.</text>
</comment>
<accession>A0AAV5HHP4</accession>
<gene>
    <name evidence="1" type="ORF">SLEP1_g891</name>
</gene>
<keyword evidence="2" id="KW-1185">Reference proteome</keyword>
<dbReference type="AlphaFoldDB" id="A0AAV5HHP4"/>
<proteinExistence type="predicted"/>
<dbReference type="EMBL" id="BPVZ01000001">
    <property type="protein sequence ID" value="GKU86355.1"/>
    <property type="molecule type" value="Genomic_DNA"/>
</dbReference>
<organism evidence="1 2">
    <name type="scientific">Rubroshorea leprosula</name>
    <dbReference type="NCBI Taxonomy" id="152421"/>
    <lineage>
        <taxon>Eukaryota</taxon>
        <taxon>Viridiplantae</taxon>
        <taxon>Streptophyta</taxon>
        <taxon>Embryophyta</taxon>
        <taxon>Tracheophyta</taxon>
        <taxon>Spermatophyta</taxon>
        <taxon>Magnoliopsida</taxon>
        <taxon>eudicotyledons</taxon>
        <taxon>Gunneridae</taxon>
        <taxon>Pentapetalae</taxon>
        <taxon>rosids</taxon>
        <taxon>malvids</taxon>
        <taxon>Malvales</taxon>
        <taxon>Dipterocarpaceae</taxon>
        <taxon>Rubroshorea</taxon>
    </lineage>
</organism>
<dbReference type="Proteomes" id="UP001054252">
    <property type="component" value="Unassembled WGS sequence"/>
</dbReference>
<evidence type="ECO:0000313" key="1">
    <source>
        <dbReference type="EMBL" id="GKU86355.1"/>
    </source>
</evidence>
<sequence length="82" mass="9022">MVATPILPLMRNPLIKVVKVKAFGLQPTLKILPKTARRSRTRAVAPSTTLKAVTVGTAYPEHVIKEVVCFIDVDDSQFASYI</sequence>
<protein>
    <submittedName>
        <fullName evidence="1">Uncharacterized protein</fullName>
    </submittedName>
</protein>
<name>A0AAV5HHP4_9ROSI</name>